<sequence length="69" mass="7262">MPNARPTISDLIMALDYADGLIDELHRDNEAFAAAVDASDIPGVDHLTDLLSGLRRMEGGAPASDQIAA</sequence>
<dbReference type="RefSeq" id="WP_084408558.1">
    <property type="nucleotide sequence ID" value="NZ_FWXR01000002.1"/>
</dbReference>
<dbReference type="Proteomes" id="UP000192656">
    <property type="component" value="Unassembled WGS sequence"/>
</dbReference>
<accession>A0A1W1YZ02</accession>
<dbReference type="EMBL" id="FWXR01000002">
    <property type="protein sequence ID" value="SMC41312.1"/>
    <property type="molecule type" value="Genomic_DNA"/>
</dbReference>
<protein>
    <submittedName>
        <fullName evidence="1">Uncharacterized protein</fullName>
    </submittedName>
</protein>
<organism evidence="1 2">
    <name type="scientific">Fulvimarina manganoxydans</name>
    <dbReference type="NCBI Taxonomy" id="937218"/>
    <lineage>
        <taxon>Bacteria</taxon>
        <taxon>Pseudomonadati</taxon>
        <taxon>Pseudomonadota</taxon>
        <taxon>Alphaproteobacteria</taxon>
        <taxon>Hyphomicrobiales</taxon>
        <taxon>Aurantimonadaceae</taxon>
        <taxon>Fulvimarina</taxon>
    </lineage>
</organism>
<dbReference type="AlphaFoldDB" id="A0A1W1YZ02"/>
<dbReference type="STRING" id="937218.SAMN06297251_10296"/>
<reference evidence="1 2" key="1">
    <citation type="submission" date="2017-04" db="EMBL/GenBank/DDBJ databases">
        <authorList>
            <person name="Afonso C.L."/>
            <person name="Miller P.J."/>
            <person name="Scott M.A."/>
            <person name="Spackman E."/>
            <person name="Goraichik I."/>
            <person name="Dimitrov K.M."/>
            <person name="Suarez D.L."/>
            <person name="Swayne D.E."/>
        </authorList>
    </citation>
    <scope>NUCLEOTIDE SEQUENCE [LARGE SCALE GENOMIC DNA]</scope>
    <source>
        <strain evidence="1 2">CGMCC 1.10972</strain>
    </source>
</reference>
<evidence type="ECO:0000313" key="2">
    <source>
        <dbReference type="Proteomes" id="UP000192656"/>
    </source>
</evidence>
<gene>
    <name evidence="1" type="ORF">SAMN06297251_10296</name>
</gene>
<proteinExistence type="predicted"/>
<evidence type="ECO:0000313" key="1">
    <source>
        <dbReference type="EMBL" id="SMC41312.1"/>
    </source>
</evidence>
<keyword evidence="2" id="KW-1185">Reference proteome</keyword>
<name>A0A1W1YZ02_9HYPH</name>